<evidence type="ECO:0000313" key="1">
    <source>
        <dbReference type="EMBL" id="SET58489.1"/>
    </source>
</evidence>
<name>A0A1I0FJG6_9GAMM</name>
<proteinExistence type="predicted"/>
<keyword evidence="2" id="KW-1185">Reference proteome</keyword>
<evidence type="ECO:0000313" key="2">
    <source>
        <dbReference type="Proteomes" id="UP000242642"/>
    </source>
</evidence>
<dbReference type="STRING" id="1123402.SAMN02583745_02795"/>
<dbReference type="AlphaFoldDB" id="A0A1I0FJG6"/>
<accession>A0A1I0FJG6</accession>
<dbReference type="RefSeq" id="WP_093322403.1">
    <property type="nucleotide sequence ID" value="NZ_FOHV01000043.1"/>
</dbReference>
<organism evidence="1 2">
    <name type="scientific">Thorsellia anophelis DSM 18579</name>
    <dbReference type="NCBI Taxonomy" id="1123402"/>
    <lineage>
        <taxon>Bacteria</taxon>
        <taxon>Pseudomonadati</taxon>
        <taxon>Pseudomonadota</taxon>
        <taxon>Gammaproteobacteria</taxon>
        <taxon>Enterobacterales</taxon>
        <taxon>Thorselliaceae</taxon>
        <taxon>Thorsellia</taxon>
    </lineage>
</organism>
<dbReference type="Proteomes" id="UP000242642">
    <property type="component" value="Unassembled WGS sequence"/>
</dbReference>
<protein>
    <submittedName>
        <fullName evidence="1">Uncharacterized protein</fullName>
    </submittedName>
</protein>
<sequence>MQSNTSVQITKEKLANWIKSVPNRNAFQVLSSARTIKWNEEILYQFEHEWDWEQLSKNTAIPWTKELVLQYENNLCWDENSAFLAVESIISDVEIASMYIKRNEIDVYKAPLFPWSDIFITQHIMHIKWQILSQSTYIKWDKALLEKFITVLDYDLFNWPLNEADTIEILQKHKNVIDWSKLSACASLPWSESLLFTFEDKWCYQTLIHNIEINNKYSELFEFVKNKVEPLELAESTVAMNEHQFEWLVGHIFYTISKQMTSRPSVRFRANSLMRKLLSPNKIWETLSAVNMSSWTLEFMKKYEDKWHWGEISINESIKWTDQICDYFRNQLEFEPILRNTYGKEEYSLKTLQSIYTGFLENLDTIERINNYPLIQWNEELIELYRDKIDIDALAEFGWIDSKILDAYQYEFDWQKLSQNRQLRINRDTFLAYHQKWNASILNNPHIEFLEEDYLSFQNRFKRQAYYELEQKQPTNLILFTGSLRQKRYLNELYNIPWSIAVFSILKDHFDKNKLASNNMIPWTFDYLILAPKIKEFIGCHFNGVDLSFVDESFLMELY</sequence>
<dbReference type="OrthoDB" id="9785181at2"/>
<reference evidence="2" key="1">
    <citation type="submission" date="2016-10" db="EMBL/GenBank/DDBJ databases">
        <authorList>
            <person name="Varghese N."/>
            <person name="Submissions S."/>
        </authorList>
    </citation>
    <scope>NUCLEOTIDE SEQUENCE [LARGE SCALE GENOMIC DNA]</scope>
    <source>
        <strain evidence="2">DSM 18579</strain>
    </source>
</reference>
<gene>
    <name evidence="1" type="ORF">SAMN02583745_02795</name>
</gene>
<dbReference type="EMBL" id="FOHV01000043">
    <property type="protein sequence ID" value="SET58489.1"/>
    <property type="molecule type" value="Genomic_DNA"/>
</dbReference>